<gene>
    <name evidence="2" type="ORF">CP500_020840</name>
</gene>
<feature type="compositionally biased region" description="Polar residues" evidence="1">
    <location>
        <begin position="58"/>
        <end position="72"/>
    </location>
</feature>
<keyword evidence="3" id="KW-1185">Reference proteome</keyword>
<evidence type="ECO:0000313" key="2">
    <source>
        <dbReference type="EMBL" id="PHX53563.1"/>
    </source>
</evidence>
<sequence length="261" mass="29143">MNHTSDSNSPLDDFMQSLGLDPHQPNNLDHSHNNLHLNDHNLNHPATSDITHSDWTDSSHNLSQQHPQSDWTHSNDIHHTDNQWQNPEYGFATGISATPSDWTDTSHNFHQQNHQSDWTHSHDIHPTDTHQHNSETGFASATNHHDTHTNAAPHVVNSSYSNSGDGPFIHIDRSGDVHLHKLDGTTQVVGHVDGRDFYNSASEHIGYLSKNGHICRWADDTSVGRVESGHIYRENGKEVGRADTDLEGAAHMLFAVRGGTY</sequence>
<proteinExistence type="predicted"/>
<feature type="region of interest" description="Disordered" evidence="1">
    <location>
        <begin position="1"/>
        <end position="156"/>
    </location>
</feature>
<dbReference type="OrthoDB" id="9828775at2"/>
<feature type="compositionally biased region" description="Polar residues" evidence="1">
    <location>
        <begin position="1"/>
        <end position="10"/>
    </location>
</feature>
<name>A0A2G4EVJ7_9CYAN</name>
<organism evidence="2 3">
    <name type="scientific">Tychonema bourrellyi FEM_GT703</name>
    <dbReference type="NCBI Taxonomy" id="2040638"/>
    <lineage>
        <taxon>Bacteria</taxon>
        <taxon>Bacillati</taxon>
        <taxon>Cyanobacteriota</taxon>
        <taxon>Cyanophyceae</taxon>
        <taxon>Oscillatoriophycideae</taxon>
        <taxon>Oscillatoriales</taxon>
        <taxon>Microcoleaceae</taxon>
        <taxon>Tychonema</taxon>
    </lineage>
</organism>
<evidence type="ECO:0000313" key="3">
    <source>
        <dbReference type="Proteomes" id="UP000226442"/>
    </source>
</evidence>
<dbReference type="RefSeq" id="WP_143603899.1">
    <property type="nucleotide sequence ID" value="NZ_NXIB02000177.1"/>
</dbReference>
<evidence type="ECO:0000256" key="1">
    <source>
        <dbReference type="SAM" id="MobiDB-lite"/>
    </source>
</evidence>
<protein>
    <submittedName>
        <fullName evidence="2">Uncharacterized protein</fullName>
    </submittedName>
</protein>
<feature type="compositionally biased region" description="Basic and acidic residues" evidence="1">
    <location>
        <begin position="29"/>
        <end position="42"/>
    </location>
</feature>
<reference evidence="2" key="1">
    <citation type="submission" date="2017-10" db="EMBL/GenBank/DDBJ databases">
        <title>Draft genome sequence of the planktic cyanobacteria Tychonema bourrellyi isolated from alpine lentic freshwater.</title>
        <authorList>
            <person name="Tett A."/>
            <person name="Armanini F."/>
            <person name="Asnicar F."/>
            <person name="Boscaini A."/>
            <person name="Pasolli E."/>
            <person name="Zolfo M."/>
            <person name="Donati C."/>
            <person name="Salmaso N."/>
            <person name="Segata N."/>
        </authorList>
    </citation>
    <scope>NUCLEOTIDE SEQUENCE</scope>
    <source>
        <strain evidence="2">FEM_GT703</strain>
    </source>
</reference>
<dbReference type="AlphaFoldDB" id="A0A2G4EVJ7"/>
<dbReference type="EMBL" id="NXIB02000177">
    <property type="protein sequence ID" value="PHX53563.1"/>
    <property type="molecule type" value="Genomic_DNA"/>
</dbReference>
<feature type="compositionally biased region" description="Basic and acidic residues" evidence="1">
    <location>
        <begin position="117"/>
        <end position="133"/>
    </location>
</feature>
<dbReference type="Proteomes" id="UP000226442">
    <property type="component" value="Unassembled WGS sequence"/>
</dbReference>
<feature type="compositionally biased region" description="Polar residues" evidence="1">
    <location>
        <begin position="95"/>
        <end position="116"/>
    </location>
</feature>
<accession>A0A2G4EVJ7</accession>
<comment type="caution">
    <text evidence="2">The sequence shown here is derived from an EMBL/GenBank/DDBJ whole genome shotgun (WGS) entry which is preliminary data.</text>
</comment>